<dbReference type="OrthoDB" id="3233147at2"/>
<dbReference type="STRING" id="1437603.GCA_000771525_00469"/>
<evidence type="ECO:0000313" key="2">
    <source>
        <dbReference type="Proteomes" id="UP000029082"/>
    </source>
</evidence>
<accession>A0A087CAG3</accession>
<name>A0A087CAG3_9BIFI</name>
<keyword evidence="2" id="KW-1185">Reference proteome</keyword>
<reference evidence="1 2" key="1">
    <citation type="submission" date="2014-03" db="EMBL/GenBank/DDBJ databases">
        <title>Genomics of Bifidobacteria.</title>
        <authorList>
            <person name="Ventura M."/>
            <person name="Milani C."/>
            <person name="Lugli G.A."/>
        </authorList>
    </citation>
    <scope>NUCLEOTIDE SEQUENCE [LARGE SCALE GENOMIC DNA]</scope>
    <source>
        <strain evidence="1 2">DSM 21395</strain>
    </source>
</reference>
<dbReference type="EMBL" id="JGZE01000001">
    <property type="protein sequence ID" value="KFI80263.1"/>
    <property type="molecule type" value="Genomic_DNA"/>
</dbReference>
<dbReference type="InterPro" id="IPR046075">
    <property type="entry name" value="DUF6093"/>
</dbReference>
<dbReference type="Proteomes" id="UP000029082">
    <property type="component" value="Unassembled WGS sequence"/>
</dbReference>
<comment type="caution">
    <text evidence="1">The sequence shown here is derived from an EMBL/GenBank/DDBJ whole genome shotgun (WGS) entry which is preliminary data.</text>
</comment>
<gene>
    <name evidence="1" type="ORF">BMON_0135</name>
</gene>
<dbReference type="GeneID" id="93094998"/>
<dbReference type="Pfam" id="PF19586">
    <property type="entry name" value="DUF6093"/>
    <property type="match status" value="1"/>
</dbReference>
<organism evidence="1 2">
    <name type="scientific">Bifidobacterium mongoliense DSM 21395</name>
    <dbReference type="NCBI Taxonomy" id="1437603"/>
    <lineage>
        <taxon>Bacteria</taxon>
        <taxon>Bacillati</taxon>
        <taxon>Actinomycetota</taxon>
        <taxon>Actinomycetes</taxon>
        <taxon>Bifidobacteriales</taxon>
        <taxon>Bifidobacteriaceae</taxon>
        <taxon>Bifidobacterium</taxon>
    </lineage>
</organism>
<sequence>MDISSMVQAALPKMRANAESLMSDSFDVMRPTGRNVVDPDTGVDSPELVLFAQSKGKIQTAGGIASQVVTASGDSSNVGGNVPVWSLYIHFPMTLVGLREKDVAVCTASTDSDMVGKRFRLVNLQSEKTHATARRWNVQEMPEGD</sequence>
<dbReference type="RefSeq" id="WP_052122241.1">
    <property type="nucleotide sequence ID" value="NZ_JDUO01000015.1"/>
</dbReference>
<protein>
    <submittedName>
        <fullName evidence="1">Phage associated protein</fullName>
    </submittedName>
</protein>
<dbReference type="eggNOG" id="ENOG50348MB">
    <property type="taxonomic scope" value="Bacteria"/>
</dbReference>
<proteinExistence type="predicted"/>
<evidence type="ECO:0000313" key="1">
    <source>
        <dbReference type="EMBL" id="KFI80263.1"/>
    </source>
</evidence>
<dbReference type="AlphaFoldDB" id="A0A087CAG3"/>